<feature type="compositionally biased region" description="Gly residues" evidence="1">
    <location>
        <begin position="228"/>
        <end position="250"/>
    </location>
</feature>
<feature type="region of interest" description="Disordered" evidence="1">
    <location>
        <begin position="217"/>
        <end position="250"/>
    </location>
</feature>
<feature type="compositionally biased region" description="Polar residues" evidence="1">
    <location>
        <begin position="32"/>
        <end position="42"/>
    </location>
</feature>
<feature type="region of interest" description="Disordered" evidence="1">
    <location>
        <begin position="32"/>
        <end position="90"/>
    </location>
</feature>
<sequence length="250" mass="26286">MICAPRLLALQRAPAGVLNAWQQQQTFEAAACSSSGSDRASVQQRQQQPHQQQQRGLSSSAAAAAAADGGDASSSSSAPAGPSGAAPPAGWEAFFERRGRKKARPGAWRERMPGRGAEGGRYGVLLRERDPELFERMRLVLGYYEQPENAHLPRPAAPRTAHVNNLQTLFFTRDIDPYYKLSLLSYRCKQTNRDLLTGPLQRTAAALDRLEAQAAAYAPELPDASDAGAGGGSAEGGAQGGSGGGAGGGQ</sequence>
<feature type="compositionally biased region" description="Low complexity" evidence="1">
    <location>
        <begin position="43"/>
        <end position="90"/>
    </location>
</feature>
<evidence type="ECO:0000313" key="3">
    <source>
        <dbReference type="Proteomes" id="UP000247498"/>
    </source>
</evidence>
<keyword evidence="3" id="KW-1185">Reference proteome</keyword>
<comment type="caution">
    <text evidence="2">The sequence shown here is derived from an EMBL/GenBank/DDBJ whole genome shotgun (WGS) entry which is preliminary data.</text>
</comment>
<dbReference type="Proteomes" id="UP000247498">
    <property type="component" value="Unassembled WGS sequence"/>
</dbReference>
<dbReference type="InParanoid" id="A0A2V0P4L8"/>
<proteinExistence type="predicted"/>
<organism evidence="2 3">
    <name type="scientific">Raphidocelis subcapitata</name>
    <dbReference type="NCBI Taxonomy" id="307507"/>
    <lineage>
        <taxon>Eukaryota</taxon>
        <taxon>Viridiplantae</taxon>
        <taxon>Chlorophyta</taxon>
        <taxon>core chlorophytes</taxon>
        <taxon>Chlorophyceae</taxon>
        <taxon>CS clade</taxon>
        <taxon>Sphaeropleales</taxon>
        <taxon>Selenastraceae</taxon>
        <taxon>Raphidocelis</taxon>
    </lineage>
</organism>
<evidence type="ECO:0000313" key="2">
    <source>
        <dbReference type="EMBL" id="GBF94519.1"/>
    </source>
</evidence>
<dbReference type="EMBL" id="BDRX01000052">
    <property type="protein sequence ID" value="GBF94519.1"/>
    <property type="molecule type" value="Genomic_DNA"/>
</dbReference>
<evidence type="ECO:0000256" key="1">
    <source>
        <dbReference type="SAM" id="MobiDB-lite"/>
    </source>
</evidence>
<accession>A0A2V0P4L8</accession>
<gene>
    <name evidence="2" type="ORF">Rsub_07053</name>
</gene>
<dbReference type="AlphaFoldDB" id="A0A2V0P4L8"/>
<reference evidence="2 3" key="1">
    <citation type="journal article" date="2018" name="Sci. Rep.">
        <title>Raphidocelis subcapitata (=Pseudokirchneriella subcapitata) provides an insight into genome evolution and environmental adaptations in the Sphaeropleales.</title>
        <authorList>
            <person name="Suzuki S."/>
            <person name="Yamaguchi H."/>
            <person name="Nakajima N."/>
            <person name="Kawachi M."/>
        </authorList>
    </citation>
    <scope>NUCLEOTIDE SEQUENCE [LARGE SCALE GENOMIC DNA]</scope>
    <source>
        <strain evidence="2 3">NIES-35</strain>
    </source>
</reference>
<protein>
    <submittedName>
        <fullName evidence="2">Uncharacterized protein</fullName>
    </submittedName>
</protein>
<name>A0A2V0P4L8_9CHLO</name>
<dbReference type="OrthoDB" id="546571at2759"/>